<keyword evidence="3" id="KW-1185">Reference proteome</keyword>
<dbReference type="Proteomes" id="UP000239480">
    <property type="component" value="Unassembled WGS sequence"/>
</dbReference>
<sequence>MKGDANDPKALIREAYRIDGITEAECRSIFMDWALSLPDGVEARDVIPELARRHAEADPDHPMSLVLREGAATARPPARRGGWRGRRGRSGEDGR</sequence>
<evidence type="ECO:0000256" key="1">
    <source>
        <dbReference type="SAM" id="MobiDB-lite"/>
    </source>
</evidence>
<accession>A0A2T0RJX2</accession>
<proteinExistence type="predicted"/>
<name>A0A2T0RJX2_9RHOB</name>
<feature type="compositionally biased region" description="Basic residues" evidence="1">
    <location>
        <begin position="77"/>
        <end position="88"/>
    </location>
</feature>
<evidence type="ECO:0000313" key="2">
    <source>
        <dbReference type="EMBL" id="PRY21486.1"/>
    </source>
</evidence>
<dbReference type="EMBL" id="PVTD01000009">
    <property type="protein sequence ID" value="PRY21486.1"/>
    <property type="molecule type" value="Genomic_DNA"/>
</dbReference>
<dbReference type="RefSeq" id="WP_106206727.1">
    <property type="nucleotide sequence ID" value="NZ_PVTD01000009.1"/>
</dbReference>
<protein>
    <submittedName>
        <fullName evidence="2">Uncharacterized protein</fullName>
    </submittedName>
</protein>
<gene>
    <name evidence="2" type="ORF">CLV78_10999</name>
</gene>
<dbReference type="OrthoDB" id="7778431at2"/>
<evidence type="ECO:0000313" key="3">
    <source>
        <dbReference type="Proteomes" id="UP000239480"/>
    </source>
</evidence>
<comment type="caution">
    <text evidence="2">The sequence shown here is derived from an EMBL/GenBank/DDBJ whole genome shotgun (WGS) entry which is preliminary data.</text>
</comment>
<feature type="region of interest" description="Disordered" evidence="1">
    <location>
        <begin position="68"/>
        <end position="95"/>
    </location>
</feature>
<dbReference type="AlphaFoldDB" id="A0A2T0RJX2"/>
<organism evidence="2 3">
    <name type="scientific">Aliiruegeria haliotis</name>
    <dbReference type="NCBI Taxonomy" id="1280846"/>
    <lineage>
        <taxon>Bacteria</taxon>
        <taxon>Pseudomonadati</taxon>
        <taxon>Pseudomonadota</taxon>
        <taxon>Alphaproteobacteria</taxon>
        <taxon>Rhodobacterales</taxon>
        <taxon>Roseobacteraceae</taxon>
        <taxon>Aliiruegeria</taxon>
    </lineage>
</organism>
<reference evidence="2 3" key="1">
    <citation type="submission" date="2018-03" db="EMBL/GenBank/DDBJ databases">
        <title>Genomic Encyclopedia of Archaeal and Bacterial Type Strains, Phase II (KMG-II): from individual species to whole genera.</title>
        <authorList>
            <person name="Goeker M."/>
        </authorList>
    </citation>
    <scope>NUCLEOTIDE SEQUENCE [LARGE SCALE GENOMIC DNA]</scope>
    <source>
        <strain evidence="2 3">DSM 29328</strain>
    </source>
</reference>